<feature type="transmembrane region" description="Helical" evidence="5">
    <location>
        <begin position="78"/>
        <end position="105"/>
    </location>
</feature>
<feature type="transmembrane region" description="Helical" evidence="5">
    <location>
        <begin position="237"/>
        <end position="256"/>
    </location>
</feature>
<comment type="subcellular location">
    <subcellularLocation>
        <location evidence="1">Membrane</location>
        <topology evidence="1">Multi-pass membrane protein</topology>
    </subcellularLocation>
</comment>
<keyword evidence="4 5" id="KW-0472">Membrane</keyword>
<evidence type="ECO:0008006" key="8">
    <source>
        <dbReference type="Google" id="ProtNLM"/>
    </source>
</evidence>
<dbReference type="RefSeq" id="WP_154379746.1">
    <property type="nucleotide sequence ID" value="NZ_WKJJ01000019.1"/>
</dbReference>
<accession>A0A7X2LU61</accession>
<dbReference type="EMBL" id="WKJJ01000019">
    <property type="protein sequence ID" value="MRV75330.1"/>
    <property type="molecule type" value="Genomic_DNA"/>
</dbReference>
<gene>
    <name evidence="6" type="ORF">GJ700_26795</name>
</gene>
<evidence type="ECO:0000313" key="6">
    <source>
        <dbReference type="EMBL" id="MRV75330.1"/>
    </source>
</evidence>
<proteinExistence type="predicted"/>
<keyword evidence="2 5" id="KW-0812">Transmembrane</keyword>
<evidence type="ECO:0000256" key="3">
    <source>
        <dbReference type="ARBA" id="ARBA00022989"/>
    </source>
</evidence>
<evidence type="ECO:0000256" key="5">
    <source>
        <dbReference type="SAM" id="Phobius"/>
    </source>
</evidence>
<evidence type="ECO:0000313" key="7">
    <source>
        <dbReference type="Proteomes" id="UP000446768"/>
    </source>
</evidence>
<protein>
    <recommendedName>
        <fullName evidence="8">EI24 domain-containing protein</fullName>
    </recommendedName>
</protein>
<sequence>MRAVLSAYGRALRSQVRGKMLLLSIVPTVLSLLLWAAILYFSWDPAFNYVQGQFFEHELYRYSSSWLATLGLEAVKNIIVPLAMILALVPLMILTAMIFIGVAAMPAIVRHVGGQHYPQLEMKKGGSLAGSVGVALGGFCVFALIWLVTLPLYAFPPAALALQVLLWGWLTARVMAYDALSDYASPEELHALRREHRWRLIAIGIVSGAAGAIPGVVWLAGAAISIVLFPFLAAISIWLYVLIFIFTGLWFQYYCLEALAKQRAA</sequence>
<evidence type="ECO:0000256" key="4">
    <source>
        <dbReference type="ARBA" id="ARBA00023136"/>
    </source>
</evidence>
<evidence type="ECO:0000256" key="1">
    <source>
        <dbReference type="ARBA" id="ARBA00004141"/>
    </source>
</evidence>
<dbReference type="AlphaFoldDB" id="A0A7X2LU61"/>
<keyword evidence="3 5" id="KW-1133">Transmembrane helix</keyword>
<name>A0A7X2LU61_9BURK</name>
<evidence type="ECO:0000256" key="2">
    <source>
        <dbReference type="ARBA" id="ARBA00022692"/>
    </source>
</evidence>
<feature type="transmembrane region" description="Helical" evidence="5">
    <location>
        <begin position="21"/>
        <end position="43"/>
    </location>
</feature>
<feature type="transmembrane region" description="Helical" evidence="5">
    <location>
        <begin position="126"/>
        <end position="148"/>
    </location>
</feature>
<reference evidence="6 7" key="1">
    <citation type="submission" date="2019-11" db="EMBL/GenBank/DDBJ databases">
        <title>Novel species isolated from a subtropical stream in China.</title>
        <authorList>
            <person name="Lu H."/>
        </authorList>
    </citation>
    <scope>NUCLEOTIDE SEQUENCE [LARGE SCALE GENOMIC DNA]</scope>
    <source>
        <strain evidence="6 7">FT92W</strain>
    </source>
</reference>
<dbReference type="InterPro" id="IPR059112">
    <property type="entry name" value="CysZ/EI24"/>
</dbReference>
<comment type="caution">
    <text evidence="6">The sequence shown here is derived from an EMBL/GenBank/DDBJ whole genome shotgun (WGS) entry which is preliminary data.</text>
</comment>
<feature type="transmembrane region" description="Helical" evidence="5">
    <location>
        <begin position="200"/>
        <end position="231"/>
    </location>
</feature>
<organism evidence="6 7">
    <name type="scientific">Pseudoduganella rivuli</name>
    <dbReference type="NCBI Taxonomy" id="2666085"/>
    <lineage>
        <taxon>Bacteria</taxon>
        <taxon>Pseudomonadati</taxon>
        <taxon>Pseudomonadota</taxon>
        <taxon>Betaproteobacteria</taxon>
        <taxon>Burkholderiales</taxon>
        <taxon>Oxalobacteraceae</taxon>
        <taxon>Telluria group</taxon>
        <taxon>Pseudoduganella</taxon>
    </lineage>
</organism>
<dbReference type="Proteomes" id="UP000446768">
    <property type="component" value="Unassembled WGS sequence"/>
</dbReference>
<feature type="transmembrane region" description="Helical" evidence="5">
    <location>
        <begin position="160"/>
        <end position="180"/>
    </location>
</feature>
<keyword evidence="7" id="KW-1185">Reference proteome</keyword>
<dbReference type="Pfam" id="PF07264">
    <property type="entry name" value="EI24"/>
    <property type="match status" value="1"/>
</dbReference>